<dbReference type="GO" id="GO:0015833">
    <property type="term" value="P:peptide transport"/>
    <property type="evidence" value="ECO:0007669"/>
    <property type="project" value="TreeGrafter"/>
</dbReference>
<evidence type="ECO:0000256" key="1">
    <source>
        <dbReference type="SAM" id="SignalP"/>
    </source>
</evidence>
<proteinExistence type="predicted"/>
<accession>A0A0D4C092</accession>
<sequence>MKRQKYLAAGAAALGLALFLSACGGGGNNNSGGPASATSDSDSAKLAADNPQAVDKLDQGGTFTFAVGDFGPNFNFNTNSGYSDGVQQTIQPIDNTGCWKSELDGTAVKNTDYCTDVKEEVKDGKQTITYTINPKAVWNDGTAIDVKTFENQWKALNGSNKEFDVPSTQGYDQIESVTAGKDDREVIVKTKAVYEPYTDLFAGFIHPKADADPKTFNNGFIDDLRPDWRMGPFKVESLDKTSKTAVYVPNDKWWGAKPVLSKVVVRAMDSSATLPAFKNGEIDATDARTLTRYKQVENVAGTEIRRGQRTSVFGFIFNTTKAPLTDVNIRKAMFSGTDREKLANVIFNGLNWSEKAPGSWMLMPFDPNYSDNTAFKYDVEGAKKILDDAGWVAGSDGVRTKGGQKLSTSVTYYGDDATVAAFTQTFQAQMKAIGVDVAIDAQPASAFADYVGQKKFNISRSGNGVGPEASSSLSQYFDSKNSGNVTGAGSAEIDAMIKKVPTIVDKKERSKAANDVEKKFSELYAMLPVYNGPDIYAVKKGLANWGPSLFKTLDWTTVGWEKGSTHK</sequence>
<dbReference type="PANTHER" id="PTHR30290:SF65">
    <property type="entry name" value="MONOACYL PHOSPHATIDYLINOSITOL TETRAMANNOSIDE-BINDING PROTEIN LPQW-RELATED"/>
    <property type="match status" value="1"/>
</dbReference>
<dbReference type="Pfam" id="PF00496">
    <property type="entry name" value="SBP_bac_5"/>
    <property type="match status" value="1"/>
</dbReference>
<dbReference type="PROSITE" id="PS51257">
    <property type="entry name" value="PROKAR_LIPOPROTEIN"/>
    <property type="match status" value="1"/>
</dbReference>
<dbReference type="SUPFAM" id="SSF53850">
    <property type="entry name" value="Periplasmic binding protein-like II"/>
    <property type="match status" value="1"/>
</dbReference>
<keyword evidence="1" id="KW-0732">Signal</keyword>
<dbReference type="InterPro" id="IPR039424">
    <property type="entry name" value="SBP_5"/>
</dbReference>
<dbReference type="AlphaFoldDB" id="A0A0D4C092"/>
<name>A0A0D4C092_9MICC</name>
<dbReference type="HOGENOM" id="CLU_017028_11_1_11"/>
<dbReference type="Gene3D" id="3.40.190.10">
    <property type="entry name" value="Periplasmic binding protein-like II"/>
    <property type="match status" value="1"/>
</dbReference>
<dbReference type="RefSeq" id="WP_045075862.1">
    <property type="nucleotide sequence ID" value="NZ_CP011005.1"/>
</dbReference>
<dbReference type="CDD" id="cd08501">
    <property type="entry name" value="PBP2_Lpqw"/>
    <property type="match status" value="1"/>
</dbReference>
<evidence type="ECO:0000313" key="3">
    <source>
        <dbReference type="EMBL" id="AJT42082.1"/>
    </source>
</evidence>
<dbReference type="PANTHER" id="PTHR30290">
    <property type="entry name" value="PERIPLASMIC BINDING COMPONENT OF ABC TRANSPORTER"/>
    <property type="match status" value="1"/>
</dbReference>
<keyword evidence="4" id="KW-1185">Reference proteome</keyword>
<dbReference type="PATRIC" id="fig|1618207.4.peg.2484"/>
<dbReference type="OrthoDB" id="7888869at2"/>
<protein>
    <recommendedName>
        <fullName evidence="2">Solute-binding protein family 5 domain-containing protein</fullName>
    </recommendedName>
</protein>
<gene>
    <name evidence="3" type="ORF">UM93_12240</name>
</gene>
<dbReference type="EMBL" id="CP011005">
    <property type="protein sequence ID" value="AJT42082.1"/>
    <property type="molecule type" value="Genomic_DNA"/>
</dbReference>
<organism evidence="3 4">
    <name type="scientific">Psychromicrobium lacuslunae</name>
    <dbReference type="NCBI Taxonomy" id="1618207"/>
    <lineage>
        <taxon>Bacteria</taxon>
        <taxon>Bacillati</taxon>
        <taxon>Actinomycetota</taxon>
        <taxon>Actinomycetes</taxon>
        <taxon>Micrococcales</taxon>
        <taxon>Micrococcaceae</taxon>
        <taxon>Psychromicrobium</taxon>
    </lineage>
</organism>
<reference evidence="3 4" key="1">
    <citation type="journal article" date="2015" name="Genome Announc.">
        <title>Complete Genome Sequencing of Protease-Producing Novel Arthrobacter sp. Strain IHBB 11108 Using PacBio Single-Molecule Real-Time Sequencing Technology.</title>
        <authorList>
            <person name="Kiran S."/>
            <person name="Swarnkar M.K."/>
            <person name="Pal M."/>
            <person name="Thakur R."/>
            <person name="Tewari R."/>
            <person name="Singh A.K."/>
            <person name="Gulati A."/>
        </authorList>
    </citation>
    <scope>NUCLEOTIDE SEQUENCE [LARGE SCALE GENOMIC DNA]</scope>
    <source>
        <strain evidence="3 4">IHBB 11108</strain>
    </source>
</reference>
<feature type="signal peptide" evidence="1">
    <location>
        <begin position="1"/>
        <end position="22"/>
    </location>
</feature>
<dbReference type="Gene3D" id="3.90.76.10">
    <property type="entry name" value="Dipeptide-binding Protein, Domain 1"/>
    <property type="match status" value="1"/>
</dbReference>
<evidence type="ECO:0000313" key="4">
    <source>
        <dbReference type="Proteomes" id="UP000061839"/>
    </source>
</evidence>
<dbReference type="Gene3D" id="3.10.105.10">
    <property type="entry name" value="Dipeptide-binding Protein, Domain 3"/>
    <property type="match status" value="1"/>
</dbReference>
<feature type="domain" description="Solute-binding protein family 5" evidence="2">
    <location>
        <begin position="119"/>
        <end position="483"/>
    </location>
</feature>
<dbReference type="KEGG" id="ari:UM93_12240"/>
<feature type="chain" id="PRO_5038638870" description="Solute-binding protein family 5 domain-containing protein" evidence="1">
    <location>
        <begin position="23"/>
        <end position="567"/>
    </location>
</feature>
<dbReference type="InterPro" id="IPR000914">
    <property type="entry name" value="SBP_5_dom"/>
</dbReference>
<dbReference type="GO" id="GO:1904680">
    <property type="term" value="F:peptide transmembrane transporter activity"/>
    <property type="evidence" value="ECO:0007669"/>
    <property type="project" value="TreeGrafter"/>
</dbReference>
<dbReference type="STRING" id="1618207.UM93_12240"/>
<evidence type="ECO:0000259" key="2">
    <source>
        <dbReference type="Pfam" id="PF00496"/>
    </source>
</evidence>
<dbReference type="Proteomes" id="UP000061839">
    <property type="component" value="Chromosome"/>
</dbReference>